<reference evidence="2" key="1">
    <citation type="journal article" date="2019" name="Int. J. Syst. Evol. Microbiol.">
        <title>The Global Catalogue of Microorganisms (GCM) 10K type strain sequencing project: providing services to taxonomists for standard genome sequencing and annotation.</title>
        <authorList>
            <consortium name="The Broad Institute Genomics Platform"/>
            <consortium name="The Broad Institute Genome Sequencing Center for Infectious Disease"/>
            <person name="Wu L."/>
            <person name="Ma J."/>
        </authorList>
    </citation>
    <scope>NUCLEOTIDE SEQUENCE [LARGE SCALE GENOMIC DNA]</scope>
    <source>
        <strain evidence="2">CGMCC 1.8860</strain>
    </source>
</reference>
<name>A0ABQ2PL14_9NEIS</name>
<evidence type="ECO:0008006" key="3">
    <source>
        <dbReference type="Google" id="ProtNLM"/>
    </source>
</evidence>
<gene>
    <name evidence="1" type="ORF">GCM10010971_18300</name>
</gene>
<evidence type="ECO:0000313" key="2">
    <source>
        <dbReference type="Proteomes" id="UP000621859"/>
    </source>
</evidence>
<organism evidence="1 2">
    <name type="scientific">Silvimonas amylolytica</name>
    <dbReference type="NCBI Taxonomy" id="449663"/>
    <lineage>
        <taxon>Bacteria</taxon>
        <taxon>Pseudomonadati</taxon>
        <taxon>Pseudomonadota</taxon>
        <taxon>Betaproteobacteria</taxon>
        <taxon>Neisseriales</taxon>
        <taxon>Chitinibacteraceae</taxon>
        <taxon>Silvimonas</taxon>
    </lineage>
</organism>
<protein>
    <recommendedName>
        <fullName evidence="3">Autotransporter domain-containing protein</fullName>
    </recommendedName>
</protein>
<proteinExistence type="predicted"/>
<keyword evidence="2" id="KW-1185">Reference proteome</keyword>
<dbReference type="EMBL" id="BMLY01000002">
    <property type="protein sequence ID" value="GGP26011.1"/>
    <property type="molecule type" value="Genomic_DNA"/>
</dbReference>
<evidence type="ECO:0000313" key="1">
    <source>
        <dbReference type="EMBL" id="GGP26011.1"/>
    </source>
</evidence>
<sequence>MFAFLAANLPVYALAAGELDLPGGNVQKRANAVLGLMGYSLVPDVTTSALSITNASSGDPGLTMSNLGGGATMSKDIPVYLEGTLAYSRYDPAFVATDGVIERPIPFKWNSVAGTAGIGWDFPLAEHLVFRPIFNFALGTVASDLVGAKWFVEYKTDRQLDFLDNGSLNAYGLGGSLMLDYEDYQPARDIDVELRYTDITLHSFGGTSDAVQGSARPQTLGLWARWRAPTGWEALDRPVRYVLEYAQTQYIGQLRGALGFNFLNSVGAGLELDTGKYDIFITRVRLVARYMWGGNAHGTSLGFAVSF</sequence>
<comment type="caution">
    <text evidence="1">The sequence shown here is derived from an EMBL/GenBank/DDBJ whole genome shotgun (WGS) entry which is preliminary data.</text>
</comment>
<dbReference type="Proteomes" id="UP000621859">
    <property type="component" value="Unassembled WGS sequence"/>
</dbReference>
<accession>A0ABQ2PL14</accession>